<reference evidence="1 2" key="1">
    <citation type="submission" date="2020-02" db="EMBL/GenBank/DDBJ databases">
        <authorList>
            <person name="Ma Q."/>
            <person name="Huang Y."/>
            <person name="Song X."/>
            <person name="Pei D."/>
        </authorList>
    </citation>
    <scope>NUCLEOTIDE SEQUENCE [LARGE SCALE GENOMIC DNA]</scope>
    <source>
        <strain evidence="1">Sxm20200214</strain>
        <tissue evidence="1">Leaf</tissue>
    </source>
</reference>
<dbReference type="AlphaFoldDB" id="A0A8X8ARP1"/>
<gene>
    <name evidence="1" type="ORF">Bca52824_022696</name>
</gene>
<sequence length="115" mass="12955">MNGLHWDYGLLVALSCKDSGVDKLVLGMAVLQDIFLLDAEALLGRKYESWVSCGLRRSRRGATPGMVLLVKTNYGWIDVRFRTDRLRRSCEVIGSNPIRVCRGWGNTSSILFYSL</sequence>
<dbReference type="EMBL" id="JAAMPC010000005">
    <property type="protein sequence ID" value="KAG2311139.1"/>
    <property type="molecule type" value="Genomic_DNA"/>
</dbReference>
<dbReference type="Proteomes" id="UP000886595">
    <property type="component" value="Unassembled WGS sequence"/>
</dbReference>
<organism evidence="1 2">
    <name type="scientific">Brassica carinata</name>
    <name type="common">Ethiopian mustard</name>
    <name type="synonym">Abyssinian cabbage</name>
    <dbReference type="NCBI Taxonomy" id="52824"/>
    <lineage>
        <taxon>Eukaryota</taxon>
        <taxon>Viridiplantae</taxon>
        <taxon>Streptophyta</taxon>
        <taxon>Embryophyta</taxon>
        <taxon>Tracheophyta</taxon>
        <taxon>Spermatophyta</taxon>
        <taxon>Magnoliopsida</taxon>
        <taxon>eudicotyledons</taxon>
        <taxon>Gunneridae</taxon>
        <taxon>Pentapetalae</taxon>
        <taxon>rosids</taxon>
        <taxon>malvids</taxon>
        <taxon>Brassicales</taxon>
        <taxon>Brassicaceae</taxon>
        <taxon>Brassiceae</taxon>
        <taxon>Brassica</taxon>
    </lineage>
</organism>
<protein>
    <submittedName>
        <fullName evidence="1">Uncharacterized protein</fullName>
    </submittedName>
</protein>
<evidence type="ECO:0000313" key="2">
    <source>
        <dbReference type="Proteomes" id="UP000886595"/>
    </source>
</evidence>
<name>A0A8X8ARP1_BRACI</name>
<keyword evidence="2" id="KW-1185">Reference proteome</keyword>
<comment type="caution">
    <text evidence="1">The sequence shown here is derived from an EMBL/GenBank/DDBJ whole genome shotgun (WGS) entry which is preliminary data.</text>
</comment>
<evidence type="ECO:0000313" key="1">
    <source>
        <dbReference type="EMBL" id="KAG2311139.1"/>
    </source>
</evidence>
<proteinExistence type="predicted"/>
<accession>A0A8X8ARP1</accession>